<accession>A0A4R8GKS1</accession>
<name>A0A4R8GKS1_9FIRM</name>
<evidence type="ECO:0000313" key="2">
    <source>
        <dbReference type="Proteomes" id="UP000295472"/>
    </source>
</evidence>
<gene>
    <name evidence="1" type="ORF">C7954_11962</name>
</gene>
<proteinExistence type="predicted"/>
<organism evidence="1 2">
    <name type="scientific">Halanaerobium congolense</name>
    <dbReference type="NCBI Taxonomy" id="54121"/>
    <lineage>
        <taxon>Bacteria</taxon>
        <taxon>Bacillati</taxon>
        <taxon>Bacillota</taxon>
        <taxon>Clostridia</taxon>
        <taxon>Halanaerobiales</taxon>
        <taxon>Halanaerobiaceae</taxon>
        <taxon>Halanaerobium</taxon>
    </lineage>
</organism>
<dbReference type="AlphaFoldDB" id="A0A4R8GKS1"/>
<dbReference type="Proteomes" id="UP000295472">
    <property type="component" value="Unassembled WGS sequence"/>
</dbReference>
<comment type="caution">
    <text evidence="1">The sequence shown here is derived from an EMBL/GenBank/DDBJ whole genome shotgun (WGS) entry which is preliminary data.</text>
</comment>
<sequence>HTAIVFTRYMLLSVENRKYADDRTLGQMFYLLVDEMADISWIQAIHMLMEVFITTIKDKLSLTSKQLDQLLEAFIMALPENLVEHLPISA</sequence>
<feature type="non-terminal residue" evidence="1">
    <location>
        <position position="1"/>
    </location>
</feature>
<dbReference type="EMBL" id="SOEF01000019">
    <property type="protein sequence ID" value="TDX42951.1"/>
    <property type="molecule type" value="Genomic_DNA"/>
</dbReference>
<protein>
    <submittedName>
        <fullName evidence="1">Uncharacterized protein</fullName>
    </submittedName>
</protein>
<reference evidence="1 2" key="1">
    <citation type="submission" date="2019-03" db="EMBL/GenBank/DDBJ databases">
        <title>Subsurface microbial communities from deep shales in Ohio and West Virginia, USA.</title>
        <authorList>
            <person name="Wrighton K."/>
        </authorList>
    </citation>
    <scope>NUCLEOTIDE SEQUENCE [LARGE SCALE GENOMIC DNA]</scope>
    <source>
        <strain evidence="1 2">DSMZ 11287</strain>
    </source>
</reference>
<evidence type="ECO:0000313" key="1">
    <source>
        <dbReference type="EMBL" id="TDX42951.1"/>
    </source>
</evidence>